<dbReference type="GO" id="GO:0007189">
    <property type="term" value="P:adenylate cyclase-activating G protein-coupled receptor signaling pathway"/>
    <property type="evidence" value="ECO:0007669"/>
    <property type="project" value="TreeGrafter"/>
</dbReference>
<dbReference type="InterPro" id="IPR000832">
    <property type="entry name" value="GPCR_2_secretin-like"/>
</dbReference>
<dbReference type="PANTHER" id="PTHR12011:SF58">
    <property type="entry name" value="ADHESION G-PROTEIN COUPLED RECEPTOR D2"/>
    <property type="match status" value="1"/>
</dbReference>
<evidence type="ECO:0000256" key="4">
    <source>
        <dbReference type="ARBA" id="ARBA00023136"/>
    </source>
</evidence>
<evidence type="ECO:0000313" key="9">
    <source>
        <dbReference type="Proteomes" id="UP000472270"/>
    </source>
</evidence>
<evidence type="ECO:0000313" key="8">
    <source>
        <dbReference type="Ensembl" id="ENSSRHP00000091431.1"/>
    </source>
</evidence>
<dbReference type="GO" id="GO:0004930">
    <property type="term" value="F:G protein-coupled receptor activity"/>
    <property type="evidence" value="ECO:0007669"/>
    <property type="project" value="InterPro"/>
</dbReference>
<evidence type="ECO:0000259" key="7">
    <source>
        <dbReference type="PROSITE" id="PS50261"/>
    </source>
</evidence>
<dbReference type="Proteomes" id="UP000472270">
    <property type="component" value="Unassembled WGS sequence"/>
</dbReference>
<name>A0A673MT56_9TELE</name>
<dbReference type="GO" id="GO:0007166">
    <property type="term" value="P:cell surface receptor signaling pathway"/>
    <property type="evidence" value="ECO:0007669"/>
    <property type="project" value="InterPro"/>
</dbReference>
<accession>A0A673MT56</accession>
<evidence type="ECO:0000256" key="2">
    <source>
        <dbReference type="ARBA" id="ARBA00022692"/>
    </source>
</evidence>
<comment type="subcellular location">
    <subcellularLocation>
        <location evidence="1">Membrane</location>
        <topology evidence="1">Multi-pass membrane protein</topology>
    </subcellularLocation>
</comment>
<dbReference type="Ensembl" id="ENSSRHT00000093902.1">
    <property type="protein sequence ID" value="ENSSRHP00000091431.1"/>
    <property type="gene ID" value="ENSSRHG00000045115.1"/>
</dbReference>
<keyword evidence="3 5" id="KW-1133">Transmembrane helix</keyword>
<organism evidence="8 9">
    <name type="scientific">Sinocyclocheilus rhinocerous</name>
    <dbReference type="NCBI Taxonomy" id="307959"/>
    <lineage>
        <taxon>Eukaryota</taxon>
        <taxon>Metazoa</taxon>
        <taxon>Chordata</taxon>
        <taxon>Craniata</taxon>
        <taxon>Vertebrata</taxon>
        <taxon>Euteleostomi</taxon>
        <taxon>Actinopterygii</taxon>
        <taxon>Neopterygii</taxon>
        <taxon>Teleostei</taxon>
        <taxon>Ostariophysi</taxon>
        <taxon>Cypriniformes</taxon>
        <taxon>Cyprinidae</taxon>
        <taxon>Cyprininae</taxon>
        <taxon>Sinocyclocheilus</taxon>
    </lineage>
</organism>
<reference evidence="8" key="2">
    <citation type="submission" date="2025-09" db="UniProtKB">
        <authorList>
            <consortium name="Ensembl"/>
        </authorList>
    </citation>
    <scope>IDENTIFICATION</scope>
</reference>
<dbReference type="AlphaFoldDB" id="A0A673MT56"/>
<feature type="transmembrane region" description="Helical" evidence="5">
    <location>
        <begin position="68"/>
        <end position="90"/>
    </location>
</feature>
<feature type="chain" id="PRO_5025600640" description="G-protein coupled receptors family 2 profile 2 domain-containing protein" evidence="6">
    <location>
        <begin position="17"/>
        <end position="154"/>
    </location>
</feature>
<dbReference type="InterPro" id="IPR017981">
    <property type="entry name" value="GPCR_2-like_7TM"/>
</dbReference>
<feature type="domain" description="G-protein coupled receptors family 2 profile 2" evidence="7">
    <location>
        <begin position="1"/>
        <end position="154"/>
    </location>
</feature>
<dbReference type="GO" id="GO:0005886">
    <property type="term" value="C:plasma membrane"/>
    <property type="evidence" value="ECO:0007669"/>
    <property type="project" value="TreeGrafter"/>
</dbReference>
<evidence type="ECO:0000256" key="1">
    <source>
        <dbReference type="ARBA" id="ARBA00004141"/>
    </source>
</evidence>
<reference evidence="8" key="1">
    <citation type="submission" date="2025-08" db="UniProtKB">
        <authorList>
            <consortium name="Ensembl"/>
        </authorList>
    </citation>
    <scope>IDENTIFICATION</scope>
</reference>
<proteinExistence type="predicted"/>
<dbReference type="Pfam" id="PF00002">
    <property type="entry name" value="7tm_2"/>
    <property type="match status" value="1"/>
</dbReference>
<dbReference type="PANTHER" id="PTHR12011">
    <property type="entry name" value="ADHESION G-PROTEIN COUPLED RECEPTOR"/>
    <property type="match status" value="1"/>
</dbReference>
<dbReference type="Gene3D" id="1.20.1070.10">
    <property type="entry name" value="Rhodopsin 7-helix transmembrane proteins"/>
    <property type="match status" value="1"/>
</dbReference>
<dbReference type="PROSITE" id="PS50261">
    <property type="entry name" value="G_PROTEIN_RECEP_F2_4"/>
    <property type="match status" value="1"/>
</dbReference>
<keyword evidence="2 5" id="KW-0812">Transmembrane</keyword>
<sequence length="154" mass="17338">MHLFFMAAFSWMLVEGLLLWSKVVSVNLSEDRHMKYYYLIGWGNASPPPISSSICSDGHCWLSVQNGVIWAAPVVTPEICLCVCTIVYMHQYNKIKCFSYHSSAFRAAVKAVLVLLPILGLTWLCGVLVPFSVVIAYIFSLLNSLQVRVFLDAW</sequence>
<feature type="transmembrane region" description="Helical" evidence="5">
    <location>
        <begin position="111"/>
        <end position="139"/>
    </location>
</feature>
<evidence type="ECO:0000256" key="5">
    <source>
        <dbReference type="SAM" id="Phobius"/>
    </source>
</evidence>
<feature type="signal peptide" evidence="6">
    <location>
        <begin position="1"/>
        <end position="16"/>
    </location>
</feature>
<protein>
    <recommendedName>
        <fullName evidence="7">G-protein coupled receptors family 2 profile 2 domain-containing protein</fullName>
    </recommendedName>
</protein>
<keyword evidence="9" id="KW-1185">Reference proteome</keyword>
<keyword evidence="6" id="KW-0732">Signal</keyword>
<evidence type="ECO:0000256" key="3">
    <source>
        <dbReference type="ARBA" id="ARBA00022989"/>
    </source>
</evidence>
<evidence type="ECO:0000256" key="6">
    <source>
        <dbReference type="SAM" id="SignalP"/>
    </source>
</evidence>
<keyword evidence="4 5" id="KW-0472">Membrane</keyword>